<keyword evidence="2" id="KW-0648">Protein biosynthesis</keyword>
<name>A0AAW2VTJ8_9LAMI</name>
<reference evidence="2" key="2">
    <citation type="journal article" date="2024" name="Plant">
        <title>Genomic evolution and insights into agronomic trait innovations of Sesamum species.</title>
        <authorList>
            <person name="Miao H."/>
            <person name="Wang L."/>
            <person name="Qu L."/>
            <person name="Liu H."/>
            <person name="Sun Y."/>
            <person name="Le M."/>
            <person name="Wang Q."/>
            <person name="Wei S."/>
            <person name="Zheng Y."/>
            <person name="Lin W."/>
            <person name="Duan Y."/>
            <person name="Cao H."/>
            <person name="Xiong S."/>
            <person name="Wang X."/>
            <person name="Wei L."/>
            <person name="Li C."/>
            <person name="Ma Q."/>
            <person name="Ju M."/>
            <person name="Zhao R."/>
            <person name="Li G."/>
            <person name="Mu C."/>
            <person name="Tian Q."/>
            <person name="Mei H."/>
            <person name="Zhang T."/>
            <person name="Gao T."/>
            <person name="Zhang H."/>
        </authorList>
    </citation>
    <scope>NUCLEOTIDE SEQUENCE</scope>
    <source>
        <strain evidence="2">KEN1</strain>
    </source>
</reference>
<comment type="caution">
    <text evidence="2">The sequence shown here is derived from an EMBL/GenBank/DDBJ whole genome shotgun (WGS) entry which is preliminary data.</text>
</comment>
<reference evidence="2" key="1">
    <citation type="submission" date="2020-06" db="EMBL/GenBank/DDBJ databases">
        <authorList>
            <person name="Li T."/>
            <person name="Hu X."/>
            <person name="Zhang T."/>
            <person name="Song X."/>
            <person name="Zhang H."/>
            <person name="Dai N."/>
            <person name="Sheng W."/>
            <person name="Hou X."/>
            <person name="Wei L."/>
        </authorList>
    </citation>
    <scope>NUCLEOTIDE SEQUENCE</scope>
    <source>
        <strain evidence="2">KEN1</strain>
        <tissue evidence="2">Leaf</tissue>
    </source>
</reference>
<dbReference type="Pfam" id="PF02020">
    <property type="entry name" value="W2"/>
    <property type="match status" value="1"/>
</dbReference>
<dbReference type="PROSITE" id="PS51363">
    <property type="entry name" value="W2"/>
    <property type="match status" value="1"/>
</dbReference>
<dbReference type="GO" id="GO:0003743">
    <property type="term" value="F:translation initiation factor activity"/>
    <property type="evidence" value="ECO:0007669"/>
    <property type="project" value="UniProtKB-KW"/>
</dbReference>
<organism evidence="2">
    <name type="scientific">Sesamum latifolium</name>
    <dbReference type="NCBI Taxonomy" id="2727402"/>
    <lineage>
        <taxon>Eukaryota</taxon>
        <taxon>Viridiplantae</taxon>
        <taxon>Streptophyta</taxon>
        <taxon>Embryophyta</taxon>
        <taxon>Tracheophyta</taxon>
        <taxon>Spermatophyta</taxon>
        <taxon>Magnoliopsida</taxon>
        <taxon>eudicotyledons</taxon>
        <taxon>Gunneridae</taxon>
        <taxon>Pentapetalae</taxon>
        <taxon>asterids</taxon>
        <taxon>lamiids</taxon>
        <taxon>Lamiales</taxon>
        <taxon>Pedaliaceae</taxon>
        <taxon>Sesamum</taxon>
    </lineage>
</organism>
<keyword evidence="2" id="KW-0396">Initiation factor</keyword>
<dbReference type="InterPro" id="IPR003307">
    <property type="entry name" value="W2_domain"/>
</dbReference>
<dbReference type="Gene3D" id="1.25.40.180">
    <property type="match status" value="1"/>
</dbReference>
<gene>
    <name evidence="2" type="ORF">Slati_2551300</name>
</gene>
<accession>A0AAW2VTJ8</accession>
<sequence>MSEQASQFLSSIGLLGEYCPFPREKEKTSVSEVGCMQLEPRQGYGIHHQVVTQLYISTRTKWLCKIGAGNKMMPSTGFSNEVEKAKYHIAATVEEEGSKPLLLHAVEAFCGKARPEAVKEVGLVLNILYQHDLLEEDFIVEWYEKGLHGGNKGSPIWKYVKPFVEWLQNAEPEEE</sequence>
<dbReference type="AlphaFoldDB" id="A0AAW2VTJ8"/>
<dbReference type="InterPro" id="IPR016024">
    <property type="entry name" value="ARM-type_fold"/>
</dbReference>
<dbReference type="EMBL" id="JACGWN010000009">
    <property type="protein sequence ID" value="KAL0432170.1"/>
    <property type="molecule type" value="Genomic_DNA"/>
</dbReference>
<dbReference type="SMART" id="SM00515">
    <property type="entry name" value="eIF5C"/>
    <property type="match status" value="1"/>
</dbReference>
<dbReference type="CDD" id="cd11561">
    <property type="entry name" value="W2_eIF5"/>
    <property type="match status" value="1"/>
</dbReference>
<evidence type="ECO:0000313" key="2">
    <source>
        <dbReference type="EMBL" id="KAL0432170.1"/>
    </source>
</evidence>
<dbReference type="SUPFAM" id="SSF48371">
    <property type="entry name" value="ARM repeat"/>
    <property type="match status" value="1"/>
</dbReference>
<feature type="domain" description="W2" evidence="1">
    <location>
        <begin position="23"/>
        <end position="175"/>
    </location>
</feature>
<proteinExistence type="predicted"/>
<protein>
    <submittedName>
        <fullName evidence="2">Eukaryotic translation initiation factor 5</fullName>
    </submittedName>
</protein>
<evidence type="ECO:0000259" key="1">
    <source>
        <dbReference type="PROSITE" id="PS51363"/>
    </source>
</evidence>